<organism evidence="1">
    <name type="scientific">Solibacter usitatus (strain Ellin6076)</name>
    <dbReference type="NCBI Taxonomy" id="234267"/>
    <lineage>
        <taxon>Bacteria</taxon>
        <taxon>Pseudomonadati</taxon>
        <taxon>Acidobacteriota</taxon>
        <taxon>Terriglobia</taxon>
        <taxon>Bryobacterales</taxon>
        <taxon>Solibacteraceae</taxon>
        <taxon>Candidatus Solibacter</taxon>
    </lineage>
</organism>
<protein>
    <submittedName>
        <fullName evidence="1">Uncharacterized protein</fullName>
    </submittedName>
</protein>
<gene>
    <name evidence="1" type="ordered locus">Acid_7511</name>
</gene>
<dbReference type="KEGG" id="sus:Acid_7511"/>
<dbReference type="STRING" id="234267.Acid_7511"/>
<dbReference type="InParanoid" id="Q01PK1"/>
<name>Q01PK1_SOLUE</name>
<accession>Q01PK1</accession>
<reference evidence="1" key="1">
    <citation type="submission" date="2006-10" db="EMBL/GenBank/DDBJ databases">
        <title>Complete sequence of Solibacter usitatus Ellin6076.</title>
        <authorList>
            <consortium name="US DOE Joint Genome Institute"/>
            <person name="Copeland A."/>
            <person name="Lucas S."/>
            <person name="Lapidus A."/>
            <person name="Barry K."/>
            <person name="Detter J.C."/>
            <person name="Glavina del Rio T."/>
            <person name="Hammon N."/>
            <person name="Israni S."/>
            <person name="Dalin E."/>
            <person name="Tice H."/>
            <person name="Pitluck S."/>
            <person name="Thompson L.S."/>
            <person name="Brettin T."/>
            <person name="Bruce D."/>
            <person name="Han C."/>
            <person name="Tapia R."/>
            <person name="Gilna P."/>
            <person name="Schmutz J."/>
            <person name="Larimer F."/>
            <person name="Land M."/>
            <person name="Hauser L."/>
            <person name="Kyrpides N."/>
            <person name="Mikhailova N."/>
            <person name="Janssen P.H."/>
            <person name="Kuske C.R."/>
            <person name="Richardson P."/>
        </authorList>
    </citation>
    <scope>NUCLEOTIDE SEQUENCE</scope>
    <source>
        <strain evidence="1">Ellin6076</strain>
    </source>
</reference>
<proteinExistence type="predicted"/>
<sequence precursor="true">MRTFSTSVMALLIIAALFWGNCFSCPQLLLAAQKHGCCPHSKSGKTECQTQGVKNFIEVEKSTPAVITTAALVDLPAPASEFAMPLPAPSLSDHAPPDILPLRI</sequence>
<dbReference type="HOGENOM" id="CLU_2248355_0_0_0"/>
<evidence type="ECO:0000313" key="1">
    <source>
        <dbReference type="EMBL" id="ABJ88419.1"/>
    </source>
</evidence>
<dbReference type="AlphaFoldDB" id="Q01PK1"/>
<dbReference type="EMBL" id="CP000473">
    <property type="protein sequence ID" value="ABJ88419.1"/>
    <property type="molecule type" value="Genomic_DNA"/>
</dbReference>